<name>A0ABV6JQ86_9PROT</name>
<dbReference type="Proteomes" id="UP001589865">
    <property type="component" value="Unassembled WGS sequence"/>
</dbReference>
<dbReference type="Gene3D" id="1.20.141.10">
    <property type="entry name" value="Chitosanase, subunit A, domain 1"/>
    <property type="match status" value="1"/>
</dbReference>
<protein>
    <submittedName>
        <fullName evidence="3">Glycoside hydrolase family 108 protein</fullName>
    </submittedName>
</protein>
<dbReference type="SUPFAM" id="SSF53955">
    <property type="entry name" value="Lysozyme-like"/>
    <property type="match status" value="1"/>
</dbReference>
<dbReference type="InterPro" id="IPR023346">
    <property type="entry name" value="Lysozyme-like_dom_sf"/>
</dbReference>
<evidence type="ECO:0000259" key="2">
    <source>
        <dbReference type="Pfam" id="PF09374"/>
    </source>
</evidence>
<proteinExistence type="predicted"/>
<dbReference type="InterPro" id="IPR018537">
    <property type="entry name" value="Peptidoglycan-bd_3"/>
</dbReference>
<dbReference type="EMBL" id="JBHLUN010000005">
    <property type="protein sequence ID" value="MFC0407891.1"/>
    <property type="molecule type" value="Genomic_DNA"/>
</dbReference>
<sequence length="183" mass="19987">MDARSVALIEPQVAKEGGYSNNPADRGGETIWGITAARARAAGYTGPMAAMPRATALDIYGLYYWRQPMFDQLDAIDPGVGEKMLEIGINMGTARAGQFLQRVLNVMNGRGSFWADLKVDGVCGAMTRAAMNSFIQRRGDQGRRVLLEALIGLQCEFYIGLAEGDVSQEDFVYGWIANRVVQV</sequence>
<keyword evidence="3" id="KW-0378">Hydrolase</keyword>
<feature type="domain" description="Peptidoglycan binding" evidence="2">
    <location>
        <begin position="97"/>
        <end position="180"/>
    </location>
</feature>
<dbReference type="Pfam" id="PF09374">
    <property type="entry name" value="PG_binding_3"/>
    <property type="match status" value="1"/>
</dbReference>
<dbReference type="Pfam" id="PF05838">
    <property type="entry name" value="Glyco_hydro_108"/>
    <property type="match status" value="1"/>
</dbReference>
<dbReference type="GO" id="GO:0016787">
    <property type="term" value="F:hydrolase activity"/>
    <property type="evidence" value="ECO:0007669"/>
    <property type="project" value="UniProtKB-KW"/>
</dbReference>
<keyword evidence="4" id="KW-1185">Reference proteome</keyword>
<gene>
    <name evidence="3" type="ORF">ACFFGY_06490</name>
</gene>
<accession>A0ABV6JQ86</accession>
<feature type="domain" description="TtsA-like Glycoside hydrolase family 108" evidence="1">
    <location>
        <begin position="13"/>
        <end position="92"/>
    </location>
</feature>
<evidence type="ECO:0000259" key="1">
    <source>
        <dbReference type="Pfam" id="PF05838"/>
    </source>
</evidence>
<dbReference type="RefSeq" id="WP_377043620.1">
    <property type="nucleotide sequence ID" value="NZ_JBHLUN010000005.1"/>
</dbReference>
<dbReference type="InterPro" id="IPR008565">
    <property type="entry name" value="TtsA-like_GH18_dom"/>
</dbReference>
<comment type="caution">
    <text evidence="3">The sequence shown here is derived from an EMBL/GenBank/DDBJ whole genome shotgun (WGS) entry which is preliminary data.</text>
</comment>
<evidence type="ECO:0000313" key="4">
    <source>
        <dbReference type="Proteomes" id="UP001589865"/>
    </source>
</evidence>
<evidence type="ECO:0000313" key="3">
    <source>
        <dbReference type="EMBL" id="MFC0407891.1"/>
    </source>
</evidence>
<reference evidence="3 4" key="1">
    <citation type="submission" date="2024-09" db="EMBL/GenBank/DDBJ databases">
        <authorList>
            <person name="Sun Q."/>
            <person name="Mori K."/>
        </authorList>
    </citation>
    <scope>NUCLEOTIDE SEQUENCE [LARGE SCALE GENOMIC DNA]</scope>
    <source>
        <strain evidence="3 4">TBRC 5777</strain>
    </source>
</reference>
<organism evidence="3 4">
    <name type="scientific">Roseomonas elaeocarpi</name>
    <dbReference type="NCBI Taxonomy" id="907779"/>
    <lineage>
        <taxon>Bacteria</taxon>
        <taxon>Pseudomonadati</taxon>
        <taxon>Pseudomonadota</taxon>
        <taxon>Alphaproteobacteria</taxon>
        <taxon>Acetobacterales</taxon>
        <taxon>Roseomonadaceae</taxon>
        <taxon>Roseomonas</taxon>
    </lineage>
</organism>